<dbReference type="OrthoDB" id="66881at2759"/>
<evidence type="ECO:0000256" key="1">
    <source>
        <dbReference type="ARBA" id="ARBA00004170"/>
    </source>
</evidence>
<dbReference type="Proteomes" id="UP000663832">
    <property type="component" value="Unassembled WGS sequence"/>
</dbReference>
<feature type="domain" description="PDZ" evidence="5">
    <location>
        <begin position="1070"/>
        <end position="1154"/>
    </location>
</feature>
<feature type="compositionally biased region" description="Low complexity" evidence="3">
    <location>
        <begin position="549"/>
        <end position="559"/>
    </location>
</feature>
<reference evidence="6" key="1">
    <citation type="submission" date="2021-02" db="EMBL/GenBank/DDBJ databases">
        <authorList>
            <person name="Nowell W R."/>
        </authorList>
    </citation>
    <scope>NUCLEOTIDE SEQUENCE</scope>
</reference>
<feature type="domain" description="PDZ" evidence="5">
    <location>
        <begin position="467"/>
        <end position="543"/>
    </location>
</feature>
<dbReference type="CDD" id="cd06733">
    <property type="entry name" value="PDZ3_MAGI-1_3-like"/>
    <property type="match status" value="1"/>
</dbReference>
<feature type="compositionally biased region" description="Low complexity" evidence="3">
    <location>
        <begin position="988"/>
        <end position="1005"/>
    </location>
</feature>
<dbReference type="PANTHER" id="PTHR10316:SF40">
    <property type="entry name" value="LD27118P"/>
    <property type="match status" value="1"/>
</dbReference>
<proteinExistence type="predicted"/>
<evidence type="ECO:0000313" key="7">
    <source>
        <dbReference type="EMBL" id="CAF0813635.1"/>
    </source>
</evidence>
<accession>A0A813T073</accession>
<feature type="domain" description="PDZ" evidence="5">
    <location>
        <begin position="890"/>
        <end position="969"/>
    </location>
</feature>
<dbReference type="Gene3D" id="3.30.63.10">
    <property type="entry name" value="Guanylate Kinase phosphate binding domain"/>
    <property type="match status" value="1"/>
</dbReference>
<dbReference type="CDD" id="cd06734">
    <property type="entry name" value="PDZ4_MAGI-1_3-like"/>
    <property type="match status" value="1"/>
</dbReference>
<dbReference type="GO" id="GO:0005737">
    <property type="term" value="C:cytoplasm"/>
    <property type="evidence" value="ECO:0007669"/>
    <property type="project" value="TreeGrafter"/>
</dbReference>
<evidence type="ECO:0000256" key="2">
    <source>
        <dbReference type="ARBA" id="ARBA00023136"/>
    </source>
</evidence>
<dbReference type="PROSITE" id="PS50052">
    <property type="entry name" value="GUANYLATE_KINASE_2"/>
    <property type="match status" value="1"/>
</dbReference>
<feature type="region of interest" description="Disordered" evidence="3">
    <location>
        <begin position="227"/>
        <end position="249"/>
    </location>
</feature>
<dbReference type="GO" id="GO:0016020">
    <property type="term" value="C:membrane"/>
    <property type="evidence" value="ECO:0007669"/>
    <property type="project" value="UniProtKB-SubCell"/>
</dbReference>
<dbReference type="InterPro" id="IPR008145">
    <property type="entry name" value="GK/Ca_channel_bsu"/>
</dbReference>
<dbReference type="Pfam" id="PF00625">
    <property type="entry name" value="Guanylate_kin"/>
    <property type="match status" value="1"/>
</dbReference>
<dbReference type="SMART" id="SM00072">
    <property type="entry name" value="GuKc"/>
    <property type="match status" value="1"/>
</dbReference>
<evidence type="ECO:0000259" key="5">
    <source>
        <dbReference type="PROSITE" id="PS50106"/>
    </source>
</evidence>
<sequence>MSSLLNPTKNRLSPTRVFPKTLNNISPPTHLALSSSSPPLIHWSPTCHETILSLNDNNHSIKLNLSGGADNGQFIYLNESISLLKNNQTTFTILKGGKIDFDEIILEIDQHKIAGCTLADVQLLIETLSINNKQIKLKTVKSGLTKDLRQFLDARFQKGSIDHDLQQTIRDNLYMRTVPCTTRPPRPGEINGQDYTFLSTKDFRALEKSGNLLESGVYKGHYYGTPRPPKESLATNGQHQYLSSSSNTNLLRRSNSANEMFQQQMATDNGIDSNGMHYQYPNNDPEFFNGHSPNEQIFHQTNGDNQNSTISRSMMNENSTSPSAHLSGELISCSLQKSSNGFGFTIIGGNEKGEHFLQIKDILSDGPAARDGKLRRGDILVYVNDTNVLGFSHTDVVRIFQTLPINDVIRLTVCRGYPLVVNFDDPQIDVVSLNGVHNSLPINNLPNGGYTEYQPESHLQTTPRIFSIKIRKGDSGFGFTVADSPLGQRVKAIVDRQRCQDLCENDLLLSINGQDLIGKQHSDVVDILIKCSKDIDTLFVIRRGDPDVNNNNNNNNNNNTPFLLNGISRFDKNNQENDQIDTRYSSTKLNEKPRSKTPTPFGSTPLVDTLPLRSRTPLPTTNNNNNNNNHHHQIIHSTATDNNNNNNPYDNNLSFLLPKSVDTSTPIIETELSPNSMNPFDRQTAWSRSARDIRTNTATGTTNGNGPMLRSKTPGPEFGATVTSSYRANTLMGMKQRSKTPTANDFSTNSLHNSRSLQSVHPQYFELVVNLTLLRPSDGFGLRIVGGEEEKSQVSVGRIVPNSPAYIDGRLRKGDEIIKIDGHSTIRASHERVVQLMQQAKENQRVSLIVRRYLYPNQNQLSNQYNQTDVDSYPPNDFRPSSTIDNGIRYVTLQKMNDNQSFGFVIISSQNKAGATVGKIISNSPADQCGQLHINDRILAVNGVDLTHMLHTDVVNLIKDSGRTITLKIGPPIPFDDRSQDISNQPFSSTSTNNLSNSIRPSSSSPMVAANGNHHTISAGTSHTINNGNHSIRNAFSHNPLNILERNQNRPPSRGNGVLKSSSASDDYFSVDLQRPYPNSSFGFSIRGGREFSIPLFILKLAENGPAARDGRMKSGDQIIEINGRSTYGMTHSEAITLIRDGGLYVRLLLRKTNAPPPSLDEVKTAMTPVGNGMDYYNPGPSSHWQPSGYT</sequence>
<dbReference type="Pfam" id="PF00595">
    <property type="entry name" value="PDZ"/>
    <property type="match status" value="4"/>
</dbReference>
<dbReference type="FunFam" id="3.30.63.10:FF:000003">
    <property type="entry name" value="Membrane-associated guanylate kinase, WW and PDZ domain-containing protein 3 isoform 1"/>
    <property type="match status" value="1"/>
</dbReference>
<gene>
    <name evidence="7" type="ORF">BJG266_LOCUS5871</name>
    <name evidence="6" type="ORF">QVE165_LOCUS4281</name>
</gene>
<keyword evidence="8" id="KW-1185">Reference proteome</keyword>
<dbReference type="CDD" id="cd06731">
    <property type="entry name" value="PDZ1_MAGI-1_3-like"/>
    <property type="match status" value="1"/>
</dbReference>
<dbReference type="PROSITE" id="PS00856">
    <property type="entry name" value="GUANYLATE_KINASE_1"/>
    <property type="match status" value="1"/>
</dbReference>
<dbReference type="SUPFAM" id="SSF52540">
    <property type="entry name" value="P-loop containing nucleoside triphosphate hydrolases"/>
    <property type="match status" value="1"/>
</dbReference>
<evidence type="ECO:0000259" key="4">
    <source>
        <dbReference type="PROSITE" id="PS50052"/>
    </source>
</evidence>
<dbReference type="EMBL" id="CAJNOM010000016">
    <property type="protein sequence ID" value="CAF0802210.1"/>
    <property type="molecule type" value="Genomic_DNA"/>
</dbReference>
<dbReference type="InterPro" id="IPR008144">
    <property type="entry name" value="Guanylate_kin-like_dom"/>
</dbReference>
<name>A0A813T073_9BILA</name>
<keyword evidence="2" id="KW-0472">Membrane</keyword>
<protein>
    <submittedName>
        <fullName evidence="6">Uncharacterized protein</fullName>
    </submittedName>
</protein>
<dbReference type="InterPro" id="IPR036034">
    <property type="entry name" value="PDZ_sf"/>
</dbReference>
<feature type="domain" description="Guanylate kinase-like" evidence="4">
    <location>
        <begin position="145"/>
        <end position="364"/>
    </location>
</feature>
<feature type="compositionally biased region" description="Low complexity" evidence="3">
    <location>
        <begin position="695"/>
        <end position="706"/>
    </location>
</feature>
<dbReference type="FunFam" id="2.30.42.10:FF:000005">
    <property type="entry name" value="Membrane associated guanylate kinase, WW and PDZ domain containing 1"/>
    <property type="match status" value="1"/>
</dbReference>
<dbReference type="InterPro" id="IPR027417">
    <property type="entry name" value="P-loop_NTPase"/>
</dbReference>
<dbReference type="EMBL" id="CAJNOI010000016">
    <property type="protein sequence ID" value="CAF0813635.1"/>
    <property type="molecule type" value="Genomic_DNA"/>
</dbReference>
<feature type="domain" description="PDZ" evidence="5">
    <location>
        <begin position="770"/>
        <end position="852"/>
    </location>
</feature>
<dbReference type="PANTHER" id="PTHR10316">
    <property type="entry name" value="MEMBRANE ASSOCIATED GUANYLATE KINASE-RELATED"/>
    <property type="match status" value="1"/>
</dbReference>
<comment type="subcellular location">
    <subcellularLocation>
        <location evidence="1">Membrane</location>
        <topology evidence="1">Peripheral membrane protein</topology>
    </subcellularLocation>
</comment>
<dbReference type="GO" id="GO:0007165">
    <property type="term" value="P:signal transduction"/>
    <property type="evidence" value="ECO:0007669"/>
    <property type="project" value="TreeGrafter"/>
</dbReference>
<evidence type="ECO:0000256" key="3">
    <source>
        <dbReference type="SAM" id="MobiDB-lite"/>
    </source>
</evidence>
<organism evidence="6 8">
    <name type="scientific">Adineta steineri</name>
    <dbReference type="NCBI Taxonomy" id="433720"/>
    <lineage>
        <taxon>Eukaryota</taxon>
        <taxon>Metazoa</taxon>
        <taxon>Spiralia</taxon>
        <taxon>Gnathifera</taxon>
        <taxon>Rotifera</taxon>
        <taxon>Eurotatoria</taxon>
        <taxon>Bdelloidea</taxon>
        <taxon>Adinetida</taxon>
        <taxon>Adinetidae</taxon>
        <taxon>Adineta</taxon>
    </lineage>
</organism>
<feature type="region of interest" description="Disordered" evidence="3">
    <location>
        <begin position="547"/>
        <end position="632"/>
    </location>
</feature>
<feature type="domain" description="PDZ" evidence="5">
    <location>
        <begin position="332"/>
        <end position="401"/>
    </location>
</feature>
<dbReference type="PROSITE" id="PS50106">
    <property type="entry name" value="PDZ"/>
    <property type="match status" value="5"/>
</dbReference>
<dbReference type="AlphaFoldDB" id="A0A813T073"/>
<dbReference type="SUPFAM" id="SSF50156">
    <property type="entry name" value="PDZ domain-like"/>
    <property type="match status" value="5"/>
</dbReference>
<evidence type="ECO:0000313" key="6">
    <source>
        <dbReference type="EMBL" id="CAF0802210.1"/>
    </source>
</evidence>
<evidence type="ECO:0000313" key="8">
    <source>
        <dbReference type="Proteomes" id="UP000663832"/>
    </source>
</evidence>
<dbReference type="InterPro" id="IPR020590">
    <property type="entry name" value="Guanylate_kinase_CS"/>
</dbReference>
<feature type="region of interest" description="Disordered" evidence="3">
    <location>
        <begin position="971"/>
        <end position="1005"/>
    </location>
</feature>
<dbReference type="InterPro" id="IPR001478">
    <property type="entry name" value="PDZ"/>
</dbReference>
<dbReference type="Proteomes" id="UP000663877">
    <property type="component" value="Unassembled WGS sequence"/>
</dbReference>
<dbReference type="SMART" id="SM00228">
    <property type="entry name" value="PDZ"/>
    <property type="match status" value="5"/>
</dbReference>
<comment type="caution">
    <text evidence="6">The sequence shown here is derived from an EMBL/GenBank/DDBJ whole genome shotgun (WGS) entry which is preliminary data.</text>
</comment>
<dbReference type="CDD" id="cd06735">
    <property type="entry name" value="PDZ5_MAGI-1_3-like"/>
    <property type="match status" value="1"/>
</dbReference>
<feature type="region of interest" description="Disordered" evidence="3">
    <location>
        <begin position="694"/>
        <end position="721"/>
    </location>
</feature>
<dbReference type="Gene3D" id="2.30.42.10">
    <property type="match status" value="5"/>
</dbReference>